<evidence type="ECO:0000256" key="1">
    <source>
        <dbReference type="SAM" id="MobiDB-lite"/>
    </source>
</evidence>
<proteinExistence type="predicted"/>
<evidence type="ECO:0000313" key="2">
    <source>
        <dbReference type="EMBL" id="PLW37460.1"/>
    </source>
</evidence>
<feature type="compositionally biased region" description="Low complexity" evidence="1">
    <location>
        <begin position="133"/>
        <end position="147"/>
    </location>
</feature>
<accession>A0A2N5UI92</accession>
<comment type="caution">
    <text evidence="2">The sequence shown here is derived from an EMBL/GenBank/DDBJ whole genome shotgun (WGS) entry which is preliminary data.</text>
</comment>
<sequence>MPPIRGSLAANHYAAGDLHSIQGGQDKVLDHAGFMYQKRPPEDQLTNSRLVVDLSSYDINWENYAVPEANLGNHMMSNVAKRQRTMQDGYGADHVPDLGHGSDASLLTGPTLQPMFKPVTIEEHELSQMFRFPSVSTSQPSPWSQPSHDAPYHGSSSFAAEHFNLPSQEAGFQASSPHQSQTPDDDHHLSRVLELLQSHDLTNFNEWSISFLNHADQAHPPLPVPESTPENNQGHGLQEHFPFQQNPYGSQDSTHPGISNQLWSQQEIDQSFLLPSGSATHAWPYPSHDAPYHGDLNFPGEHSHFLTHEARFQPSPPHQPAKADHDHTISQVLELVQSSDFTNFDEWSLSFLNHADQAHPPLPVPESTPENNRRHGLQEHPPSQQNPHGSQDSAPPTAVNQIQSHQPFEDHTINQVSDLTPNPFNPPTITPGSSTSHPSGTLLEQLSENRGALWKDSAVDARLNAKLGAQVFNKLPKDGSNGDQPIFKSPTLNFDLESISFPHESVNIEYLDRFASKFVIEASDILKETGKVPLFPRFKLKHALTDHLTDHYHVDVFEIPSSDRYHIRIHVNDGPIIAKPPARKPGLARFNVQFNQLTGWLLLINTAIWRKLNPTEAKGDAEFDFNEKLIDSLVRETFRPEKGLPAFGAVEPETFDKIQANEAFGKIPKLLTEFLSSRRSSDKALSTALSLVQLYYQDTKPEMLVVLGIWTLADLHRLTKGAVDSGIMISNELDEPHWAEKLGDFSIRKLRDLPDSLRPSNPKIKSQYDPEVKLGTKEDKILLDFKNIFPQKRFNSSGHQKLTFEPDNFPVVMTQIGTDGDERSLGFVRLKNRRSKNCFDKAYILYRIKSLLVNLRACFSVLTAHMETQSRFGENNMDHEFFQWIHDILRNPREINNKLPIMGDFVLKDTRKVFTISDFDEIQQFLIRILVDKNSYPRNIQVALALIGYWLKNERHSLYTQLFQNDHTYWETLVHLFIKKYHV</sequence>
<dbReference type="AlphaFoldDB" id="A0A2N5UI92"/>
<dbReference type="Proteomes" id="UP000235392">
    <property type="component" value="Unassembled WGS sequence"/>
</dbReference>
<evidence type="ECO:0000313" key="3">
    <source>
        <dbReference type="Proteomes" id="UP000235392"/>
    </source>
</evidence>
<dbReference type="EMBL" id="PGCI01000142">
    <property type="protein sequence ID" value="PLW37460.1"/>
    <property type="molecule type" value="Genomic_DNA"/>
</dbReference>
<reference evidence="2 3" key="1">
    <citation type="submission" date="2017-11" db="EMBL/GenBank/DDBJ databases">
        <title>De novo assembly and phasing of dikaryotic genomes from two isolates of Puccinia coronata f. sp. avenae, the causal agent of oat crown rust.</title>
        <authorList>
            <person name="Miller M.E."/>
            <person name="Zhang Y."/>
            <person name="Omidvar V."/>
            <person name="Sperschneider J."/>
            <person name="Schwessinger B."/>
            <person name="Raley C."/>
            <person name="Palmer J.M."/>
            <person name="Garnica D."/>
            <person name="Upadhyaya N."/>
            <person name="Rathjen J."/>
            <person name="Taylor J.M."/>
            <person name="Park R.F."/>
            <person name="Dodds P.N."/>
            <person name="Hirsch C.D."/>
            <person name="Kianian S.F."/>
            <person name="Figueroa M."/>
        </authorList>
    </citation>
    <scope>NUCLEOTIDE SEQUENCE [LARGE SCALE GENOMIC DNA]</scope>
    <source>
        <strain evidence="2">12SD80</strain>
    </source>
</reference>
<gene>
    <name evidence="2" type="ORF">PCASD_10670</name>
</gene>
<feature type="region of interest" description="Disordered" evidence="1">
    <location>
        <begin position="218"/>
        <end position="258"/>
    </location>
</feature>
<organism evidence="2 3">
    <name type="scientific">Puccinia coronata f. sp. avenae</name>
    <dbReference type="NCBI Taxonomy" id="200324"/>
    <lineage>
        <taxon>Eukaryota</taxon>
        <taxon>Fungi</taxon>
        <taxon>Dikarya</taxon>
        <taxon>Basidiomycota</taxon>
        <taxon>Pucciniomycotina</taxon>
        <taxon>Pucciniomycetes</taxon>
        <taxon>Pucciniales</taxon>
        <taxon>Pucciniaceae</taxon>
        <taxon>Puccinia</taxon>
    </lineage>
</organism>
<protein>
    <submittedName>
        <fullName evidence="2">Uncharacterized protein</fullName>
    </submittedName>
</protein>
<feature type="compositionally biased region" description="Polar residues" evidence="1">
    <location>
        <begin position="243"/>
        <end position="258"/>
    </location>
</feature>
<name>A0A2N5UI92_9BASI</name>
<feature type="region of interest" description="Disordered" evidence="1">
    <location>
        <begin position="357"/>
        <end position="402"/>
    </location>
</feature>
<feature type="region of interest" description="Disordered" evidence="1">
    <location>
        <begin position="414"/>
        <end position="441"/>
    </location>
</feature>
<feature type="compositionally biased region" description="Low complexity" evidence="1">
    <location>
        <begin position="430"/>
        <end position="441"/>
    </location>
</feature>
<feature type="region of interest" description="Disordered" evidence="1">
    <location>
        <begin position="133"/>
        <end position="157"/>
    </location>
</feature>
<feature type="compositionally biased region" description="Polar residues" evidence="1">
    <location>
        <begin position="381"/>
        <end position="402"/>
    </location>
</feature>